<name>A0A0K8W738_BACLA</name>
<evidence type="ECO:0000313" key="1">
    <source>
        <dbReference type="EMBL" id="JAI46859.1"/>
    </source>
</evidence>
<dbReference type="EMBL" id="GDHF01005455">
    <property type="protein sequence ID" value="JAI46859.1"/>
    <property type="molecule type" value="Transcribed_RNA"/>
</dbReference>
<dbReference type="AlphaFoldDB" id="A0A0K8W738"/>
<proteinExistence type="predicted"/>
<accession>A0A0K8W738</accession>
<feature type="non-terminal residue" evidence="1">
    <location>
        <position position="1"/>
    </location>
</feature>
<protein>
    <submittedName>
        <fullName evidence="1">Uncharacterized protein</fullName>
    </submittedName>
</protein>
<organism evidence="1">
    <name type="scientific">Bactrocera latifrons</name>
    <name type="common">Malaysian fruit fly</name>
    <name type="synonym">Chaetodacus latifrons</name>
    <dbReference type="NCBI Taxonomy" id="174628"/>
    <lineage>
        <taxon>Eukaryota</taxon>
        <taxon>Metazoa</taxon>
        <taxon>Ecdysozoa</taxon>
        <taxon>Arthropoda</taxon>
        <taxon>Hexapoda</taxon>
        <taxon>Insecta</taxon>
        <taxon>Pterygota</taxon>
        <taxon>Neoptera</taxon>
        <taxon>Endopterygota</taxon>
        <taxon>Diptera</taxon>
        <taxon>Brachycera</taxon>
        <taxon>Muscomorpha</taxon>
        <taxon>Tephritoidea</taxon>
        <taxon>Tephritidae</taxon>
        <taxon>Bactrocera</taxon>
        <taxon>Bactrocera</taxon>
    </lineage>
</organism>
<reference evidence="1" key="1">
    <citation type="submission" date="2015-06" db="EMBL/GenBank/DDBJ databases">
        <authorList>
            <person name="Hoefler B.C."/>
            <person name="Straight P.D."/>
        </authorList>
    </citation>
    <scope>NUCLEOTIDE SEQUENCE</scope>
</reference>
<sequence length="114" mass="13208">NRCFWKTCFAGPKLSLDICLQSTYKYSCRLIFSYYGDSLARAKPYPVQKLTKFYFGAMAQQQTRAENEFQISVKYVRSKPMFIFVSPYITRFCNGYSLGLPYFDILVVVVVVTA</sequence>
<feature type="non-terminal residue" evidence="1">
    <location>
        <position position="114"/>
    </location>
</feature>
<gene>
    <name evidence="1" type="ORF">c5_g1_i1</name>
</gene>